<accession>A0A4R6TIF4</accession>
<dbReference type="Gene3D" id="2.130.10.130">
    <property type="entry name" value="Integrin alpha, N-terminal"/>
    <property type="match status" value="3"/>
</dbReference>
<proteinExistence type="predicted"/>
<dbReference type="EMBL" id="SNYI01000003">
    <property type="protein sequence ID" value="TDQ28986.1"/>
    <property type="molecule type" value="Genomic_DNA"/>
</dbReference>
<dbReference type="RefSeq" id="WP_133644590.1">
    <property type="nucleotide sequence ID" value="NZ_SNYI01000003.1"/>
</dbReference>
<keyword evidence="4" id="KW-1185">Reference proteome</keyword>
<dbReference type="AlphaFoldDB" id="A0A4R6TIF4"/>
<sequence>MHEYRLTKTCLPCTLITKYIPAILLLAWLGSCQQDKQTDNSATESTRSTVFKRVDPASSGLWFSNDIKEDLNTLENLFNFDYFYNGAGVGVEDLNNDGLLDVVFCGNQVANKIFLNKGDLQFTDITESSGINKGKNWSNGITFADINNDGWMDIYISQGGPNPRLARKNLLYINQKDGTFTEEAETYGLADMGISTQSAFFDMDNDGDLDCIVMNENELYGVDPVNLYKMIDGNSEAEYFNSAHLYRNDGGKFTDISREAGILRPIFGLGLMVSDINTDGLLDIYIASDYYIPDALFINQGDGTFADKIKEYTQQISYYGMGIDKADINNDGLEDIFVLDMASSDHVRAKTLMASMNTDRFDYLVKTAGFHYQYMFNSLQLNLGNNHYNNVAQLLDMGSSDWSWTVLMNDLDLDGAKDIYITNGYRRYALDNDLQQQVFSARQRYGNNVPLEEKKRLYDAMPSEKLPNLVYQNTGRLEFEEKGSEWGLGDLSFSNGAAMADLDNDGDLDLVVNNMDENAFLYKNLSRENTAANYLKVKIEAPGTESFATVRVKMGNQLQFSEIKRVRGYMSAQENNALFGLGNATSVDTLTIEWPDGSILEEYNVPANTTFVAAKSKAVKKEFTEADTPLFTSVDPKQSGLNHRHRENNYDDFRTEILLPYKQSVTGPAMASGDVNNDGLQDLYLGGASGQGGVLYLQTATGYRKQTTPAFAKDEGHEDTAAVFFDLEGDGDMDLYVVSGGNEYEQHSSYYSDRIYLNNGQGMFTKADIPVLNSFPQSGQSVATLDFDGDGDQDLLIGNRIIPRNYPRHAPSLLYRNDNGKLTDVTGQVAPGLPDFGIINDLLVTDFNGDGQPDFIAVGEWSEIGFFTNKDGRFVQTKDSKNHSGTRGWWFSVTETDVNNDGLPDYVLGNAGENIKFKASEEKPFKVFASDFDKNGTNDVVLSKKYHGEYVPVRGRECSSQQMPFIKEKFKSYREFAGATLDEVYGEELEKSYSKEVTEFRSMVLLNKGNMVFDKFYLPKEAQQFPLMSVAAGDLNNDGHEDLVLGGNIYDTEVETPRLDAISGLVLLSDKAGGYTPLAYSESGIYPRGDVRKLAWLPGEKNNRLMFVRNDDFPLLYELNRSHSPITQK</sequence>
<gene>
    <name evidence="3" type="ORF">CLV82_2435</name>
</gene>
<reference evidence="3 4" key="1">
    <citation type="submission" date="2019-03" db="EMBL/GenBank/DDBJ databases">
        <title>Genomic Encyclopedia of Archaeal and Bacterial Type Strains, Phase II (KMG-II): from individual species to whole genera.</title>
        <authorList>
            <person name="Goeker M."/>
        </authorList>
    </citation>
    <scope>NUCLEOTIDE SEQUENCE [LARGE SCALE GENOMIC DNA]</scope>
    <source>
        <strain evidence="3 4">DSM 18435</strain>
    </source>
</reference>
<evidence type="ECO:0000313" key="4">
    <source>
        <dbReference type="Proteomes" id="UP000295468"/>
    </source>
</evidence>
<evidence type="ECO:0000256" key="1">
    <source>
        <dbReference type="ARBA" id="ARBA00022729"/>
    </source>
</evidence>
<keyword evidence="1" id="KW-0732">Signal</keyword>
<dbReference type="SUPFAM" id="SSF69318">
    <property type="entry name" value="Integrin alpha N-terminal domain"/>
    <property type="match status" value="3"/>
</dbReference>
<dbReference type="PANTHER" id="PTHR16026">
    <property type="entry name" value="CARTILAGE ACIDIC PROTEIN 1"/>
    <property type="match status" value="1"/>
</dbReference>
<protein>
    <submittedName>
        <fullName evidence="3">VCBS repeat protein</fullName>
    </submittedName>
</protein>
<evidence type="ECO:0000313" key="3">
    <source>
        <dbReference type="EMBL" id="TDQ28986.1"/>
    </source>
</evidence>
<dbReference type="Pfam" id="PF07593">
    <property type="entry name" value="UnbV_ASPIC"/>
    <property type="match status" value="1"/>
</dbReference>
<feature type="domain" description="ASPIC/UnbV" evidence="2">
    <location>
        <begin position="548"/>
        <end position="610"/>
    </location>
</feature>
<comment type="caution">
    <text evidence="3">The sequence shown here is derived from an EMBL/GenBank/DDBJ whole genome shotgun (WGS) entry which is preliminary data.</text>
</comment>
<dbReference type="PANTHER" id="PTHR16026:SF0">
    <property type="entry name" value="CARTILAGE ACIDIC PROTEIN 1"/>
    <property type="match status" value="1"/>
</dbReference>
<dbReference type="Pfam" id="PF13517">
    <property type="entry name" value="FG-GAP_3"/>
    <property type="match status" value="6"/>
</dbReference>
<dbReference type="OrthoDB" id="9816120at2"/>
<dbReference type="InterPro" id="IPR011519">
    <property type="entry name" value="UnbV_ASPIC"/>
</dbReference>
<dbReference type="Proteomes" id="UP000295468">
    <property type="component" value="Unassembled WGS sequence"/>
</dbReference>
<dbReference type="InterPro" id="IPR013517">
    <property type="entry name" value="FG-GAP"/>
</dbReference>
<organism evidence="3 4">
    <name type="scientific">Zeaxanthinibacter enoshimensis</name>
    <dbReference type="NCBI Taxonomy" id="392009"/>
    <lineage>
        <taxon>Bacteria</taxon>
        <taxon>Pseudomonadati</taxon>
        <taxon>Bacteroidota</taxon>
        <taxon>Flavobacteriia</taxon>
        <taxon>Flavobacteriales</taxon>
        <taxon>Flavobacteriaceae</taxon>
        <taxon>Zeaxanthinibacter</taxon>
    </lineage>
</organism>
<dbReference type="InterPro" id="IPR027039">
    <property type="entry name" value="Crtac1"/>
</dbReference>
<evidence type="ECO:0000259" key="2">
    <source>
        <dbReference type="Pfam" id="PF07593"/>
    </source>
</evidence>
<dbReference type="PROSITE" id="PS51257">
    <property type="entry name" value="PROKAR_LIPOPROTEIN"/>
    <property type="match status" value="1"/>
</dbReference>
<name>A0A4R6TIF4_9FLAO</name>
<dbReference type="InterPro" id="IPR028994">
    <property type="entry name" value="Integrin_alpha_N"/>
</dbReference>